<gene>
    <name evidence="3" type="ORF">LOTGIDRAFT_228230</name>
</gene>
<name>V4ARW4_LOTGI</name>
<evidence type="ECO:0000256" key="2">
    <source>
        <dbReference type="SAM" id="MobiDB-lite"/>
    </source>
</evidence>
<dbReference type="AlphaFoldDB" id="V4ARW4"/>
<protein>
    <submittedName>
        <fullName evidence="3">Uncharacterized protein</fullName>
    </submittedName>
</protein>
<reference evidence="3 4" key="1">
    <citation type="journal article" date="2013" name="Nature">
        <title>Insights into bilaterian evolution from three spiralian genomes.</title>
        <authorList>
            <person name="Simakov O."/>
            <person name="Marletaz F."/>
            <person name="Cho S.J."/>
            <person name="Edsinger-Gonzales E."/>
            <person name="Havlak P."/>
            <person name="Hellsten U."/>
            <person name="Kuo D.H."/>
            <person name="Larsson T."/>
            <person name="Lv J."/>
            <person name="Arendt D."/>
            <person name="Savage R."/>
            <person name="Osoegawa K."/>
            <person name="de Jong P."/>
            <person name="Grimwood J."/>
            <person name="Chapman J.A."/>
            <person name="Shapiro H."/>
            <person name="Aerts A."/>
            <person name="Otillar R.P."/>
            <person name="Terry A.Y."/>
            <person name="Boore J.L."/>
            <person name="Grigoriev I.V."/>
            <person name="Lindberg D.R."/>
            <person name="Seaver E.C."/>
            <person name="Weisblat D.A."/>
            <person name="Putnam N.H."/>
            <person name="Rokhsar D.S."/>
        </authorList>
    </citation>
    <scope>NUCLEOTIDE SEQUENCE [LARGE SCALE GENOMIC DNA]</scope>
</reference>
<dbReference type="GeneID" id="20247588"/>
<dbReference type="RefSeq" id="XP_009051455.1">
    <property type="nucleotide sequence ID" value="XM_009053207.1"/>
</dbReference>
<organism evidence="3 4">
    <name type="scientific">Lottia gigantea</name>
    <name type="common">Giant owl limpet</name>
    <dbReference type="NCBI Taxonomy" id="225164"/>
    <lineage>
        <taxon>Eukaryota</taxon>
        <taxon>Metazoa</taxon>
        <taxon>Spiralia</taxon>
        <taxon>Lophotrochozoa</taxon>
        <taxon>Mollusca</taxon>
        <taxon>Gastropoda</taxon>
        <taxon>Patellogastropoda</taxon>
        <taxon>Lottioidea</taxon>
        <taxon>Lottiidae</taxon>
        <taxon>Lottia</taxon>
    </lineage>
</organism>
<dbReference type="KEGG" id="lgi:LOTGIDRAFT_228230"/>
<dbReference type="CTD" id="20247588"/>
<keyword evidence="4" id="KW-1185">Reference proteome</keyword>
<dbReference type="Proteomes" id="UP000030746">
    <property type="component" value="Unassembled WGS sequence"/>
</dbReference>
<proteinExistence type="predicted"/>
<keyword evidence="1" id="KW-0175">Coiled coil</keyword>
<evidence type="ECO:0000313" key="3">
    <source>
        <dbReference type="EMBL" id="ESO97595.1"/>
    </source>
</evidence>
<dbReference type="HOGENOM" id="CLU_293069_0_0_1"/>
<dbReference type="PANTHER" id="PTHR33480">
    <property type="entry name" value="SET DOMAIN-CONTAINING PROTEIN-RELATED"/>
    <property type="match status" value="1"/>
</dbReference>
<accession>V4ARW4</accession>
<feature type="coiled-coil region" evidence="1">
    <location>
        <begin position="924"/>
        <end position="951"/>
    </location>
</feature>
<dbReference type="STRING" id="225164.V4ARW4"/>
<dbReference type="EMBL" id="KB201304">
    <property type="protein sequence ID" value="ESO97595.1"/>
    <property type="molecule type" value="Genomic_DNA"/>
</dbReference>
<dbReference type="OrthoDB" id="6143938at2759"/>
<sequence>MALSKKFETDLSKALLEYSDTRIIEDKSFPGIKKEDVNPGCSSIQNDISITSHLEDNIGDDDNMKDDIEDDVCKKDNTEDDDCICIKDNIKDDDCIKDNIEDDDCKKDNIEDDDCKKDNIEDDDCKKDNIEDDCIKDNIEDDDCIKDNIDDDCKKDNIEDDDCKKDNIDDDDCMKDNIEDDDCIKDNIEDDCIKDNIEDDDCIKDNIEDDDCKKDNIEDDDCKKDNIDDDCKKDNIEDDECIKDNIEDDDCMDSDFVDDDMDSDYVPPSYSSDESEIIPLITGDNADAGSGILQVKSTDKETDASTDVADLKSPNNHSDEMYKHNKRHLYKDITVSGYERLNGKRNYSKPDFCLFCKNEYKSKISKHLVAVHGDEARIKEVIDEPIHSMNRKLILLKLQNEGNYQHNVEVLKKGKGTLIVKRRPDAKNSNNAIDYVPCEFCLAFIKDDSLWIHSKSCPFKPENSNRNFLRNGRIMLQSVLHSPETDGKLVDLFSKFKETAKNPGLKEICKNDELIRVFASNLLDRLGTEEEQRRKDKDNIRTKVRSVGRLLRKLNEKKFRDLPLNSYICGREFSTVVNTVKELSIECNSPNLALTLGHYLKQICLLKISLSIEKGDDPSLKQEASDFQQLYNAHWNCRVSAVVLRRLRLRQINKKIELPSTEDLVTLKSFLTTELNRGLPFKPLIEEWVKYAETLITRLVLFNKRRISEVEELTMVDFEKRLRGESANEELSRLDTAEKILAKRMDLIEVRGKSTRGLRKVFVLLEQDMVRGIESLITSRLHVGINPSNKYIFGRSSLGPLDGCNAMRNTVNMCPGLKKPDSIRSTMLRRYLATVSQILDMTGDELKMVADHMGHSIAIHTNIYRTMTSTLERTKVARALIALENGTLQKFQGRNLSSIDVEEIPLALDVEKDDGLVNENSTIKEMMRCLLGVLENEIQEMNKESSDMDMEIDQSDEDVEVTSTSSVKVNLKKKKKKPWTEEQNLVLKENFSSYLKHENIAVRNEDIRNMLAKFKCLNGRTLPQIRSKLNNMKLGKCK</sequence>
<evidence type="ECO:0000313" key="4">
    <source>
        <dbReference type="Proteomes" id="UP000030746"/>
    </source>
</evidence>
<evidence type="ECO:0000256" key="1">
    <source>
        <dbReference type="SAM" id="Coils"/>
    </source>
</evidence>
<feature type="region of interest" description="Disordered" evidence="2">
    <location>
        <begin position="298"/>
        <end position="320"/>
    </location>
</feature>